<evidence type="ECO:0000256" key="3">
    <source>
        <dbReference type="ARBA" id="ARBA00023012"/>
    </source>
</evidence>
<evidence type="ECO:0000313" key="12">
    <source>
        <dbReference type="EMBL" id="EOX96098.1"/>
    </source>
</evidence>
<dbReference type="GO" id="GO:0005634">
    <property type="term" value="C:nucleus"/>
    <property type="evidence" value="ECO:0007669"/>
    <property type="project" value="UniProtKB-SubCell"/>
</dbReference>
<feature type="region of interest" description="Disordered" evidence="9">
    <location>
        <begin position="161"/>
        <end position="200"/>
    </location>
</feature>
<keyword evidence="2" id="KW-0597">Phosphoprotein</keyword>
<name>A0A061E1F6_THECC</name>
<dbReference type="FunFam" id="1.10.10.60:FF:000007">
    <property type="entry name" value="Two-component response regulator"/>
    <property type="match status" value="1"/>
</dbReference>
<dbReference type="OMA" id="HNTNHIG"/>
<dbReference type="InParanoid" id="A0A061E1F6"/>
<keyword evidence="4" id="KW-0805">Transcription regulation</keyword>
<dbReference type="Pfam" id="PF00249">
    <property type="entry name" value="Myb_DNA-binding"/>
    <property type="match status" value="1"/>
</dbReference>
<evidence type="ECO:0000259" key="10">
    <source>
        <dbReference type="PROSITE" id="PS50110"/>
    </source>
</evidence>
<keyword evidence="3" id="KW-0902">Two-component regulatory system</keyword>
<keyword evidence="13" id="KW-1185">Reference proteome</keyword>
<dbReference type="Gene3D" id="3.40.50.2300">
    <property type="match status" value="1"/>
</dbReference>
<sequence length="500" mass="56293">MNSEMAISVESSINTACAGVTVLLVDGDSTCLTIVSKMLRRLGYEVMTAKRATEAFCIIQERQYEIDLILAEGCLPDMDKYELLETMRKISKLPVVLMSIDYNGKAVLGSLFKGAVLYLVKPIAMDDLKNLWQFAFIKESKNVVAAEEIFGFEEELSLENASDVTVESQPLIGEGGQNYQNEKRERSDDMENNEEDNDDSVALKKPKLIWTNELHNRFLEAIKVLGIDGAHPKKILQHMNVPGLKKENVSSHLQKYRLSLKREQYAIQKTMSRGSAVEHVVSHHLSSPFSPQEGSVKFENWQSMAVADQPDTNGLIQENLNGHMPIPSLCSAYLLKHANSNCNDELMIKFEQQTPCNKQLDSAHSEFNLTGDRVTVNDGLVGFHQIGNSEQFLKGETDLLNIGDSGLESLLHCPKPFDGSLQEKQQKQLKFLLPEPSQLPPHPQEQEEHDVFGAERGREFNEVFTMGKRKVNYPMMRILMISGRSISFMSGYIAWCVFNL</sequence>
<dbReference type="PROSITE" id="PS51294">
    <property type="entry name" value="HTH_MYB"/>
    <property type="match status" value="1"/>
</dbReference>
<dbReference type="InterPro" id="IPR017930">
    <property type="entry name" value="Myb_dom"/>
</dbReference>
<dbReference type="InterPro" id="IPR011006">
    <property type="entry name" value="CheY-like_superfamily"/>
</dbReference>
<evidence type="ECO:0000256" key="1">
    <source>
        <dbReference type="ARBA" id="ARBA00004123"/>
    </source>
</evidence>
<keyword evidence="7" id="KW-0539">Nucleus</keyword>
<evidence type="ECO:0000259" key="11">
    <source>
        <dbReference type="PROSITE" id="PS51294"/>
    </source>
</evidence>
<dbReference type="PANTHER" id="PTHR43874:SF58">
    <property type="entry name" value="TWO-COMPONENT RESPONSE REGULATOR-LIKE APRR8-RELATED"/>
    <property type="match status" value="1"/>
</dbReference>
<gene>
    <name evidence="12" type="ORF">TCM_005431</name>
</gene>
<dbReference type="Gene3D" id="1.10.10.60">
    <property type="entry name" value="Homeodomain-like"/>
    <property type="match status" value="1"/>
</dbReference>
<dbReference type="InterPro" id="IPR045279">
    <property type="entry name" value="ARR-like"/>
</dbReference>
<dbReference type="GO" id="GO:0000160">
    <property type="term" value="P:phosphorelay signal transduction system"/>
    <property type="evidence" value="ECO:0007669"/>
    <property type="project" value="UniProtKB-KW"/>
</dbReference>
<reference evidence="12 13" key="1">
    <citation type="journal article" date="2013" name="Genome Biol.">
        <title>The genome sequence of the most widely cultivated cacao type and its use to identify candidate genes regulating pod color.</title>
        <authorList>
            <person name="Motamayor J.C."/>
            <person name="Mockaitis K."/>
            <person name="Schmutz J."/>
            <person name="Haiminen N."/>
            <person name="Iii D.L."/>
            <person name="Cornejo O."/>
            <person name="Findley S.D."/>
            <person name="Zheng P."/>
            <person name="Utro F."/>
            <person name="Royaert S."/>
            <person name="Saski C."/>
            <person name="Jenkins J."/>
            <person name="Podicheti R."/>
            <person name="Zhao M."/>
            <person name="Scheffler B.E."/>
            <person name="Stack J.C."/>
            <person name="Feltus F.A."/>
            <person name="Mustiga G.M."/>
            <person name="Amores F."/>
            <person name="Phillips W."/>
            <person name="Marelli J.P."/>
            <person name="May G.D."/>
            <person name="Shapiro H."/>
            <person name="Ma J."/>
            <person name="Bustamante C.D."/>
            <person name="Schnell R.J."/>
            <person name="Main D."/>
            <person name="Gilbert D."/>
            <person name="Parida L."/>
            <person name="Kuhn D.N."/>
        </authorList>
    </citation>
    <scope>NUCLEOTIDE SEQUENCE [LARGE SCALE GENOMIC DNA]</scope>
    <source>
        <strain evidence="13">cv. Matina 1-6</strain>
    </source>
</reference>
<evidence type="ECO:0000256" key="2">
    <source>
        <dbReference type="ARBA" id="ARBA00022553"/>
    </source>
</evidence>
<dbReference type="GO" id="GO:0009736">
    <property type="term" value="P:cytokinin-activated signaling pathway"/>
    <property type="evidence" value="ECO:0007669"/>
    <property type="project" value="InterPro"/>
</dbReference>
<feature type="domain" description="HTH myb-type" evidence="11">
    <location>
        <begin position="210"/>
        <end position="261"/>
    </location>
</feature>
<evidence type="ECO:0000256" key="8">
    <source>
        <dbReference type="PROSITE-ProRule" id="PRU00169"/>
    </source>
</evidence>
<comment type="subcellular location">
    <subcellularLocation>
        <location evidence="1">Nucleus</location>
    </subcellularLocation>
</comment>
<feature type="compositionally biased region" description="Acidic residues" evidence="9">
    <location>
        <begin position="190"/>
        <end position="199"/>
    </location>
</feature>
<dbReference type="InterPro" id="IPR009057">
    <property type="entry name" value="Homeodomain-like_sf"/>
</dbReference>
<dbReference type="eggNOG" id="KOG1601">
    <property type="taxonomic scope" value="Eukaryota"/>
</dbReference>
<dbReference type="Pfam" id="PF00072">
    <property type="entry name" value="Response_reg"/>
    <property type="match status" value="1"/>
</dbReference>
<keyword evidence="5" id="KW-0010">Activator</keyword>
<dbReference type="PROSITE" id="PS50110">
    <property type="entry name" value="RESPONSE_REGULATORY"/>
    <property type="match status" value="1"/>
</dbReference>
<feature type="domain" description="Response regulatory" evidence="10">
    <location>
        <begin position="21"/>
        <end position="136"/>
    </location>
</feature>
<dbReference type="SUPFAM" id="SSF46689">
    <property type="entry name" value="Homeodomain-like"/>
    <property type="match status" value="1"/>
</dbReference>
<dbReference type="InterPro" id="IPR006447">
    <property type="entry name" value="Myb_dom_plants"/>
</dbReference>
<evidence type="ECO:0000256" key="4">
    <source>
        <dbReference type="ARBA" id="ARBA00023015"/>
    </source>
</evidence>
<evidence type="ECO:0000256" key="6">
    <source>
        <dbReference type="ARBA" id="ARBA00023163"/>
    </source>
</evidence>
<evidence type="ECO:0000256" key="7">
    <source>
        <dbReference type="ARBA" id="ARBA00023242"/>
    </source>
</evidence>
<dbReference type="SMART" id="SM00448">
    <property type="entry name" value="REC"/>
    <property type="match status" value="1"/>
</dbReference>
<keyword evidence="6" id="KW-0804">Transcription</keyword>
<organism evidence="12 13">
    <name type="scientific">Theobroma cacao</name>
    <name type="common">Cacao</name>
    <name type="synonym">Cocoa</name>
    <dbReference type="NCBI Taxonomy" id="3641"/>
    <lineage>
        <taxon>Eukaryota</taxon>
        <taxon>Viridiplantae</taxon>
        <taxon>Streptophyta</taxon>
        <taxon>Embryophyta</taxon>
        <taxon>Tracheophyta</taxon>
        <taxon>Spermatophyta</taxon>
        <taxon>Magnoliopsida</taxon>
        <taxon>eudicotyledons</taxon>
        <taxon>Gunneridae</taxon>
        <taxon>Pentapetalae</taxon>
        <taxon>rosids</taxon>
        <taxon>malvids</taxon>
        <taxon>Malvales</taxon>
        <taxon>Malvaceae</taxon>
        <taxon>Byttnerioideae</taxon>
        <taxon>Theobroma</taxon>
    </lineage>
</organism>
<protein>
    <submittedName>
        <fullName evidence="12">Response regulator 2, putative</fullName>
    </submittedName>
</protein>
<dbReference type="HOGENOM" id="CLU_545647_0_0_1"/>
<dbReference type="GO" id="GO:0003677">
    <property type="term" value="F:DNA binding"/>
    <property type="evidence" value="ECO:0007669"/>
    <property type="project" value="InterPro"/>
</dbReference>
<comment type="caution">
    <text evidence="8">Lacks conserved residue(s) required for the propagation of feature annotation.</text>
</comment>
<dbReference type="NCBIfam" id="TIGR01557">
    <property type="entry name" value="myb_SHAQKYF"/>
    <property type="match status" value="1"/>
</dbReference>
<dbReference type="InterPro" id="IPR001005">
    <property type="entry name" value="SANT/Myb"/>
</dbReference>
<dbReference type="AlphaFoldDB" id="A0A061E1F6"/>
<dbReference type="Gramene" id="EOX96098">
    <property type="protein sequence ID" value="EOX96098"/>
    <property type="gene ID" value="TCM_005431"/>
</dbReference>
<dbReference type="PANTHER" id="PTHR43874">
    <property type="entry name" value="TWO-COMPONENT RESPONSE REGULATOR"/>
    <property type="match status" value="1"/>
</dbReference>
<dbReference type="CDD" id="cd17584">
    <property type="entry name" value="REC_typeB_ARR-like"/>
    <property type="match status" value="1"/>
</dbReference>
<dbReference type="SUPFAM" id="SSF52172">
    <property type="entry name" value="CheY-like"/>
    <property type="match status" value="1"/>
</dbReference>
<proteinExistence type="predicted"/>
<dbReference type="InterPro" id="IPR001789">
    <property type="entry name" value="Sig_transdc_resp-reg_receiver"/>
</dbReference>
<evidence type="ECO:0000313" key="13">
    <source>
        <dbReference type="Proteomes" id="UP000026915"/>
    </source>
</evidence>
<evidence type="ECO:0000256" key="9">
    <source>
        <dbReference type="SAM" id="MobiDB-lite"/>
    </source>
</evidence>
<accession>A0A061E1F6</accession>
<dbReference type="EMBL" id="CM001879">
    <property type="protein sequence ID" value="EOX96098.1"/>
    <property type="molecule type" value="Genomic_DNA"/>
</dbReference>
<evidence type="ECO:0000256" key="5">
    <source>
        <dbReference type="ARBA" id="ARBA00023159"/>
    </source>
</evidence>
<dbReference type="Proteomes" id="UP000026915">
    <property type="component" value="Chromosome 1"/>
</dbReference>